<evidence type="ECO:0000313" key="14">
    <source>
        <dbReference type="Proteomes" id="UP000034301"/>
    </source>
</evidence>
<dbReference type="InterPro" id="IPR015919">
    <property type="entry name" value="Cadherin-like_sf"/>
</dbReference>
<dbReference type="PANTHER" id="PTHR24026">
    <property type="entry name" value="FAT ATYPICAL CADHERIN-RELATED"/>
    <property type="match status" value="1"/>
</dbReference>
<protein>
    <recommendedName>
        <fullName evidence="12">Cadherin domain-containing protein</fullName>
    </recommendedName>
</protein>
<dbReference type="Proteomes" id="UP000034301">
    <property type="component" value="Unassembled WGS sequence"/>
</dbReference>
<evidence type="ECO:0000256" key="5">
    <source>
        <dbReference type="ARBA" id="ARBA00022737"/>
    </source>
</evidence>
<dbReference type="PANTHER" id="PTHR24026:SF126">
    <property type="entry name" value="PROTOCADHERIN FAT 4"/>
    <property type="match status" value="1"/>
</dbReference>
<evidence type="ECO:0000313" key="13">
    <source>
        <dbReference type="EMBL" id="KKR43420.1"/>
    </source>
</evidence>
<dbReference type="PRINTS" id="PR00205">
    <property type="entry name" value="CADHERIN"/>
</dbReference>
<organism evidence="13 14">
    <name type="scientific">Candidatus Nomurabacteria bacterium GW2011_GWF2_40_12</name>
    <dbReference type="NCBI Taxonomy" id="1618776"/>
    <lineage>
        <taxon>Bacteria</taxon>
        <taxon>Candidatus Nomuraibacteriota</taxon>
    </lineage>
</organism>
<comment type="subcellular location">
    <subcellularLocation>
        <location evidence="1">Membrane</location>
        <topology evidence="1">Single-pass membrane protein</topology>
    </subcellularLocation>
</comment>
<evidence type="ECO:0000256" key="4">
    <source>
        <dbReference type="ARBA" id="ARBA00022729"/>
    </source>
</evidence>
<dbReference type="GO" id="GO:0005509">
    <property type="term" value="F:calcium ion binding"/>
    <property type="evidence" value="ECO:0007669"/>
    <property type="project" value="InterPro"/>
</dbReference>
<evidence type="ECO:0000256" key="2">
    <source>
        <dbReference type="ARBA" id="ARBA00022536"/>
    </source>
</evidence>
<dbReference type="SUPFAM" id="SSF49313">
    <property type="entry name" value="Cadherin-like"/>
    <property type="match status" value="2"/>
</dbReference>
<dbReference type="AlphaFoldDB" id="A0A0G0T8K8"/>
<keyword evidence="6" id="KW-0106">Calcium</keyword>
<dbReference type="PROSITE" id="PS50268">
    <property type="entry name" value="CADHERIN_2"/>
    <property type="match status" value="2"/>
</dbReference>
<evidence type="ECO:0000256" key="9">
    <source>
        <dbReference type="ARBA" id="ARBA00023136"/>
    </source>
</evidence>
<dbReference type="GO" id="GO:0007156">
    <property type="term" value="P:homophilic cell adhesion via plasma membrane adhesion molecules"/>
    <property type="evidence" value="ECO:0007669"/>
    <property type="project" value="InterPro"/>
</dbReference>
<keyword evidence="2" id="KW-0245">EGF-like domain</keyword>
<dbReference type="Gene3D" id="2.60.40.60">
    <property type="entry name" value="Cadherins"/>
    <property type="match status" value="2"/>
</dbReference>
<evidence type="ECO:0000256" key="7">
    <source>
        <dbReference type="ARBA" id="ARBA00022889"/>
    </source>
</evidence>
<keyword evidence="4" id="KW-0732">Signal</keyword>
<keyword evidence="5" id="KW-0677">Repeat</keyword>
<dbReference type="InterPro" id="IPR002477">
    <property type="entry name" value="Peptidoglycan-bd-like"/>
</dbReference>
<gene>
    <name evidence="13" type="ORF">UT78_C0004G0030</name>
</gene>
<keyword evidence="10" id="KW-1015">Disulfide bond</keyword>
<evidence type="ECO:0000256" key="10">
    <source>
        <dbReference type="ARBA" id="ARBA00023157"/>
    </source>
</evidence>
<evidence type="ECO:0000256" key="11">
    <source>
        <dbReference type="ARBA" id="ARBA00023180"/>
    </source>
</evidence>
<dbReference type="EMBL" id="LBYC01000004">
    <property type="protein sequence ID" value="KKR43420.1"/>
    <property type="molecule type" value="Genomic_DNA"/>
</dbReference>
<dbReference type="InterPro" id="IPR036366">
    <property type="entry name" value="PGBDSf"/>
</dbReference>
<dbReference type="Pfam" id="PF00028">
    <property type="entry name" value="Cadherin"/>
    <property type="match status" value="2"/>
</dbReference>
<dbReference type="InterPro" id="IPR036365">
    <property type="entry name" value="PGBD-like_sf"/>
</dbReference>
<dbReference type="CDD" id="cd11304">
    <property type="entry name" value="Cadherin_repeat"/>
    <property type="match status" value="2"/>
</dbReference>
<dbReference type="Pfam" id="PF01471">
    <property type="entry name" value="PG_binding_1"/>
    <property type="match status" value="1"/>
</dbReference>
<dbReference type="GO" id="GO:0005886">
    <property type="term" value="C:plasma membrane"/>
    <property type="evidence" value="ECO:0007669"/>
    <property type="project" value="UniProtKB-SubCell"/>
</dbReference>
<feature type="domain" description="Cadherin" evidence="12">
    <location>
        <begin position="107"/>
        <end position="217"/>
    </location>
</feature>
<name>A0A0G0T8K8_9BACT</name>
<keyword evidence="3" id="KW-0812">Transmembrane</keyword>
<accession>A0A0G0T8K8</accession>
<dbReference type="SMART" id="SM00112">
    <property type="entry name" value="CA"/>
    <property type="match status" value="2"/>
</dbReference>
<evidence type="ECO:0000259" key="12">
    <source>
        <dbReference type="PROSITE" id="PS50268"/>
    </source>
</evidence>
<sequence>MESTTFSIAENSANGAEVGSVLATGGESVVYSITSGNTNNVFMVDVDTGIITISDQSLLNYDITPTYTLTLKAETTESSWYWPITPDYDTTTVVVNLTEVNEAPVFSSSSYSFSIAENSSTSSSVGSVSATDPDVGQTISYQILSGNTDNVFAISSTSGAITVANSSLLNYDTHSSYSLVVEASDNGETPLSTTASVTVNISEYRSSGGGGGGSPKKKKVETVLANTVCRRGEKFSTITGLPCTSFALSINSGPMATSQTSRHSACFITLTLRQGNREDQVKCLQTKLDIISDGIFGPITKASVINFQKAHLLVPDGIVGPITRGEMNKI</sequence>
<dbReference type="FunFam" id="2.60.40.60:FF:000037">
    <property type="entry name" value="FAT atypical cadherin 1"/>
    <property type="match status" value="1"/>
</dbReference>
<keyword evidence="8" id="KW-1133">Transmembrane helix</keyword>
<dbReference type="SUPFAM" id="SSF47090">
    <property type="entry name" value="PGBD-like"/>
    <property type="match status" value="1"/>
</dbReference>
<evidence type="ECO:0000256" key="6">
    <source>
        <dbReference type="ARBA" id="ARBA00022837"/>
    </source>
</evidence>
<keyword evidence="11" id="KW-0325">Glycoprotein</keyword>
<evidence type="ECO:0000256" key="8">
    <source>
        <dbReference type="ARBA" id="ARBA00022989"/>
    </source>
</evidence>
<keyword evidence="9" id="KW-0472">Membrane</keyword>
<comment type="caution">
    <text evidence="13">The sequence shown here is derived from an EMBL/GenBank/DDBJ whole genome shotgun (WGS) entry which is preliminary data.</text>
</comment>
<feature type="domain" description="Cadherin" evidence="12">
    <location>
        <begin position="5"/>
        <end position="106"/>
    </location>
</feature>
<reference evidence="13 14" key="1">
    <citation type="journal article" date="2015" name="Nature">
        <title>rRNA introns, odd ribosomes, and small enigmatic genomes across a large radiation of phyla.</title>
        <authorList>
            <person name="Brown C.T."/>
            <person name="Hug L.A."/>
            <person name="Thomas B.C."/>
            <person name="Sharon I."/>
            <person name="Castelle C.J."/>
            <person name="Singh A."/>
            <person name="Wilkins M.J."/>
            <person name="Williams K.H."/>
            <person name="Banfield J.F."/>
        </authorList>
    </citation>
    <scope>NUCLEOTIDE SEQUENCE [LARGE SCALE GENOMIC DNA]</scope>
</reference>
<keyword evidence="7" id="KW-0130">Cell adhesion</keyword>
<dbReference type="Gene3D" id="1.10.101.10">
    <property type="entry name" value="PGBD-like superfamily/PGBD"/>
    <property type="match status" value="1"/>
</dbReference>
<proteinExistence type="predicted"/>
<evidence type="ECO:0000256" key="1">
    <source>
        <dbReference type="ARBA" id="ARBA00004167"/>
    </source>
</evidence>
<evidence type="ECO:0000256" key="3">
    <source>
        <dbReference type="ARBA" id="ARBA00022692"/>
    </source>
</evidence>
<dbReference type="InterPro" id="IPR002126">
    <property type="entry name" value="Cadherin-like_dom"/>
</dbReference>